<keyword evidence="3 5" id="KW-0238">DNA-binding</keyword>
<dbReference type="PROSITE" id="PS51755">
    <property type="entry name" value="OMPR_PHOB"/>
    <property type="match status" value="1"/>
</dbReference>
<dbReference type="InterPro" id="IPR016032">
    <property type="entry name" value="Sig_transdc_resp-reg_C-effctor"/>
</dbReference>
<protein>
    <submittedName>
        <fullName evidence="8">Transcriptional regulatory protein SrrA</fullName>
    </submittedName>
</protein>
<dbReference type="SMART" id="SM00862">
    <property type="entry name" value="Trans_reg_C"/>
    <property type="match status" value="1"/>
</dbReference>
<dbReference type="Pfam" id="PF00072">
    <property type="entry name" value="Response_reg"/>
    <property type="match status" value="1"/>
</dbReference>
<dbReference type="SUPFAM" id="SSF46894">
    <property type="entry name" value="C-terminal effector domain of the bipartite response regulators"/>
    <property type="match status" value="1"/>
</dbReference>
<dbReference type="Proteomes" id="UP000252182">
    <property type="component" value="Chromosome"/>
</dbReference>
<dbReference type="Gene3D" id="6.10.250.690">
    <property type="match status" value="1"/>
</dbReference>
<reference evidence="9" key="1">
    <citation type="submission" date="2018-07" db="EMBL/GenBank/DDBJ databases">
        <authorList>
            <person name="Kim H."/>
        </authorList>
    </citation>
    <scope>NUCLEOTIDE SEQUENCE [LARGE SCALE GENOMIC DNA]</scope>
    <source>
        <strain evidence="9">F02</strain>
    </source>
</reference>
<evidence type="ECO:0000313" key="8">
    <source>
        <dbReference type="EMBL" id="AXF86051.1"/>
    </source>
</evidence>
<dbReference type="InterPro" id="IPR011006">
    <property type="entry name" value="CheY-like_superfamily"/>
</dbReference>
<dbReference type="PANTHER" id="PTHR48111">
    <property type="entry name" value="REGULATOR OF RPOS"/>
    <property type="match status" value="1"/>
</dbReference>
<evidence type="ECO:0000259" key="7">
    <source>
        <dbReference type="PROSITE" id="PS51755"/>
    </source>
</evidence>
<dbReference type="GO" id="GO:0005829">
    <property type="term" value="C:cytosol"/>
    <property type="evidence" value="ECO:0007669"/>
    <property type="project" value="TreeGrafter"/>
</dbReference>
<dbReference type="GO" id="GO:0032993">
    <property type="term" value="C:protein-DNA complex"/>
    <property type="evidence" value="ECO:0007669"/>
    <property type="project" value="TreeGrafter"/>
</dbReference>
<organism evidence="8 9">
    <name type="scientific">Ephemeroptericola cinctiostellae</name>
    <dbReference type="NCBI Taxonomy" id="2268024"/>
    <lineage>
        <taxon>Bacteria</taxon>
        <taxon>Pseudomonadati</taxon>
        <taxon>Pseudomonadota</taxon>
        <taxon>Betaproteobacteria</taxon>
        <taxon>Burkholderiales</taxon>
        <taxon>Burkholderiaceae</taxon>
        <taxon>Ephemeroptericola</taxon>
    </lineage>
</organism>
<evidence type="ECO:0000256" key="3">
    <source>
        <dbReference type="ARBA" id="ARBA00023125"/>
    </source>
</evidence>
<proteinExistence type="predicted"/>
<dbReference type="InterPro" id="IPR039420">
    <property type="entry name" value="WalR-like"/>
</dbReference>
<dbReference type="Gene3D" id="3.40.50.2300">
    <property type="match status" value="1"/>
</dbReference>
<feature type="DNA-binding region" description="OmpR/PhoB-type" evidence="5">
    <location>
        <begin position="155"/>
        <end position="254"/>
    </location>
</feature>
<feature type="domain" description="OmpR/PhoB-type" evidence="7">
    <location>
        <begin position="155"/>
        <end position="254"/>
    </location>
</feature>
<sequence>MKIAILEDDITQLQMAEQALFGGENFWDEPVEYRAFTSGLALLQALKTEYFDCLILDRRVTDMSGDVILQWVRQYGQKQNHAYTSIIMLTSLRSEDEMIAGLNAGADDYVTKPFRPRELVARVQRLIRANKTSHELGVEKNAKNSMLSLEKDSLDVVIKINDYEFNQFEQTVTCKGEVIDLTEREFSLALLFFRNLGKPVSREAIFETVWKRTNNPSSRALDTHIYRLRHSLNLTAENGFVLRTVYGFGYRLDVAGPRAI</sequence>
<evidence type="ECO:0000256" key="1">
    <source>
        <dbReference type="ARBA" id="ARBA00022553"/>
    </source>
</evidence>
<dbReference type="SMART" id="SM00448">
    <property type="entry name" value="REC"/>
    <property type="match status" value="1"/>
</dbReference>
<dbReference type="KEGG" id="hyf:DTO96_101792"/>
<dbReference type="InterPro" id="IPR001789">
    <property type="entry name" value="Sig_transdc_resp-reg_receiver"/>
</dbReference>
<evidence type="ECO:0000256" key="4">
    <source>
        <dbReference type="PROSITE-ProRule" id="PRU00169"/>
    </source>
</evidence>
<evidence type="ECO:0000256" key="5">
    <source>
        <dbReference type="PROSITE-ProRule" id="PRU01091"/>
    </source>
</evidence>
<evidence type="ECO:0000259" key="6">
    <source>
        <dbReference type="PROSITE" id="PS50110"/>
    </source>
</evidence>
<dbReference type="EMBL" id="CP031124">
    <property type="protein sequence ID" value="AXF86051.1"/>
    <property type="molecule type" value="Genomic_DNA"/>
</dbReference>
<dbReference type="GO" id="GO:0006355">
    <property type="term" value="P:regulation of DNA-templated transcription"/>
    <property type="evidence" value="ECO:0007669"/>
    <property type="project" value="InterPro"/>
</dbReference>
<gene>
    <name evidence="8" type="primary">srrA</name>
    <name evidence="8" type="ORF">DTO96_101792</name>
</gene>
<dbReference type="AlphaFoldDB" id="A0A345DCG3"/>
<accession>A0A345DCG3</accession>
<dbReference type="Gene3D" id="1.10.10.10">
    <property type="entry name" value="Winged helix-like DNA-binding domain superfamily/Winged helix DNA-binding domain"/>
    <property type="match status" value="1"/>
</dbReference>
<dbReference type="CDD" id="cd00383">
    <property type="entry name" value="trans_reg_C"/>
    <property type="match status" value="1"/>
</dbReference>
<dbReference type="GO" id="GO:0000156">
    <property type="term" value="F:phosphorelay response regulator activity"/>
    <property type="evidence" value="ECO:0007669"/>
    <property type="project" value="TreeGrafter"/>
</dbReference>
<dbReference type="RefSeq" id="WP_114563172.1">
    <property type="nucleotide sequence ID" value="NZ_CP031124.1"/>
</dbReference>
<dbReference type="OrthoDB" id="9802426at2"/>
<evidence type="ECO:0000256" key="2">
    <source>
        <dbReference type="ARBA" id="ARBA00023012"/>
    </source>
</evidence>
<keyword evidence="1 4" id="KW-0597">Phosphoprotein</keyword>
<dbReference type="InterPro" id="IPR036388">
    <property type="entry name" value="WH-like_DNA-bd_sf"/>
</dbReference>
<name>A0A345DCG3_9BURK</name>
<dbReference type="PANTHER" id="PTHR48111:SF40">
    <property type="entry name" value="PHOSPHATE REGULON TRANSCRIPTIONAL REGULATORY PROTEIN PHOB"/>
    <property type="match status" value="1"/>
</dbReference>
<evidence type="ECO:0000313" key="9">
    <source>
        <dbReference type="Proteomes" id="UP000252182"/>
    </source>
</evidence>
<feature type="modified residue" description="4-aspartylphosphate" evidence="4">
    <location>
        <position position="57"/>
    </location>
</feature>
<dbReference type="Pfam" id="PF00486">
    <property type="entry name" value="Trans_reg_C"/>
    <property type="match status" value="1"/>
</dbReference>
<keyword evidence="2" id="KW-0902">Two-component regulatory system</keyword>
<dbReference type="InterPro" id="IPR001867">
    <property type="entry name" value="OmpR/PhoB-type_DNA-bd"/>
</dbReference>
<dbReference type="PROSITE" id="PS50110">
    <property type="entry name" value="RESPONSE_REGULATORY"/>
    <property type="match status" value="1"/>
</dbReference>
<feature type="domain" description="Response regulatory" evidence="6">
    <location>
        <begin position="2"/>
        <end position="127"/>
    </location>
</feature>
<dbReference type="SUPFAM" id="SSF52172">
    <property type="entry name" value="CheY-like"/>
    <property type="match status" value="1"/>
</dbReference>
<dbReference type="GO" id="GO:0000976">
    <property type="term" value="F:transcription cis-regulatory region binding"/>
    <property type="evidence" value="ECO:0007669"/>
    <property type="project" value="TreeGrafter"/>
</dbReference>
<keyword evidence="9" id="KW-1185">Reference proteome</keyword>